<keyword evidence="4" id="KW-0786">Thiamine pyrophosphate</keyword>
<feature type="domain" description="Transketolase-like pyrimidine-binding" evidence="5">
    <location>
        <begin position="599"/>
        <end position="813"/>
    </location>
</feature>
<dbReference type="EMBL" id="JBANRG010000041">
    <property type="protein sequence ID" value="KAK7447459.1"/>
    <property type="molecule type" value="Genomic_DNA"/>
</dbReference>
<dbReference type="InterPro" id="IPR001017">
    <property type="entry name" value="DH_E1"/>
</dbReference>
<gene>
    <name evidence="6" type="ORF">VKT23_014168</name>
</gene>
<dbReference type="Pfam" id="PF02779">
    <property type="entry name" value="Transket_pyr"/>
    <property type="match status" value="1"/>
</dbReference>
<dbReference type="InterPro" id="IPR042179">
    <property type="entry name" value="KGD_C_sf"/>
</dbReference>
<dbReference type="CDD" id="cd02016">
    <property type="entry name" value="TPP_E1_OGDC_like"/>
    <property type="match status" value="1"/>
</dbReference>
<comment type="cofactor">
    <cofactor evidence="1">
        <name>thiamine diphosphate</name>
        <dbReference type="ChEBI" id="CHEBI:58937"/>
    </cofactor>
</comment>
<dbReference type="PANTHER" id="PTHR23152">
    <property type="entry name" value="2-OXOGLUTARATE DEHYDROGENASE"/>
    <property type="match status" value="1"/>
</dbReference>
<evidence type="ECO:0000259" key="5">
    <source>
        <dbReference type="SMART" id="SM00861"/>
    </source>
</evidence>
<dbReference type="InterPro" id="IPR031717">
    <property type="entry name" value="ODO-1/KGD_C"/>
</dbReference>
<accession>A0ABR1J1D9</accession>
<dbReference type="PIRSF" id="PIRSF000157">
    <property type="entry name" value="Oxoglu_dh_E1"/>
    <property type="match status" value="1"/>
</dbReference>
<evidence type="ECO:0000256" key="2">
    <source>
        <dbReference type="ARBA" id="ARBA00006936"/>
    </source>
</evidence>
<dbReference type="Proteomes" id="UP001498398">
    <property type="component" value="Unassembled WGS sequence"/>
</dbReference>
<organism evidence="6 7">
    <name type="scientific">Marasmiellus scandens</name>
    <dbReference type="NCBI Taxonomy" id="2682957"/>
    <lineage>
        <taxon>Eukaryota</taxon>
        <taxon>Fungi</taxon>
        <taxon>Dikarya</taxon>
        <taxon>Basidiomycota</taxon>
        <taxon>Agaricomycotina</taxon>
        <taxon>Agaricomycetes</taxon>
        <taxon>Agaricomycetidae</taxon>
        <taxon>Agaricales</taxon>
        <taxon>Marasmiineae</taxon>
        <taxon>Omphalotaceae</taxon>
        <taxon>Marasmiellus</taxon>
    </lineage>
</organism>
<dbReference type="InterPro" id="IPR011603">
    <property type="entry name" value="2oxoglutarate_DH_E1"/>
</dbReference>
<comment type="caution">
    <text evidence="6">The sequence shown here is derived from an EMBL/GenBank/DDBJ whole genome shotgun (WGS) entry which is preliminary data.</text>
</comment>
<evidence type="ECO:0000313" key="7">
    <source>
        <dbReference type="Proteomes" id="UP001498398"/>
    </source>
</evidence>
<dbReference type="Pfam" id="PF00676">
    <property type="entry name" value="E1_dh"/>
    <property type="match status" value="1"/>
</dbReference>
<name>A0ABR1J1D9_9AGAR</name>
<dbReference type="Pfam" id="PF16870">
    <property type="entry name" value="OxoGdeHyase_C"/>
    <property type="match status" value="1"/>
</dbReference>
<dbReference type="SUPFAM" id="SSF52518">
    <property type="entry name" value="Thiamin diphosphate-binding fold (THDP-binding)"/>
    <property type="match status" value="2"/>
</dbReference>
<evidence type="ECO:0000256" key="4">
    <source>
        <dbReference type="ARBA" id="ARBA00023052"/>
    </source>
</evidence>
<comment type="similarity">
    <text evidence="2">Belongs to the alpha-ketoglutarate dehydrogenase family.</text>
</comment>
<proteinExistence type="inferred from homology"/>
<dbReference type="Gene3D" id="3.40.50.12470">
    <property type="match status" value="1"/>
</dbReference>
<keyword evidence="7" id="KW-1185">Reference proteome</keyword>
<dbReference type="InterPro" id="IPR005475">
    <property type="entry name" value="Transketolase-like_Pyr-bd"/>
</dbReference>
<dbReference type="SMART" id="SM00861">
    <property type="entry name" value="Transket_pyr"/>
    <property type="match status" value="1"/>
</dbReference>
<reference evidence="6 7" key="1">
    <citation type="submission" date="2024-01" db="EMBL/GenBank/DDBJ databases">
        <title>A draft genome for the cacao thread blight pathogen Marasmiellus scandens.</title>
        <authorList>
            <person name="Baruah I.K."/>
            <person name="Leung J."/>
            <person name="Bukari Y."/>
            <person name="Amoako-Attah I."/>
            <person name="Meinhardt L.W."/>
            <person name="Bailey B.A."/>
            <person name="Cohen S.P."/>
        </authorList>
    </citation>
    <scope>NUCLEOTIDE SEQUENCE [LARGE SCALE GENOMIC DNA]</scope>
    <source>
        <strain evidence="6 7">GH-19</strain>
    </source>
</reference>
<dbReference type="PANTHER" id="PTHR23152:SF4">
    <property type="entry name" value="2-OXOADIPATE DEHYDROGENASE COMPLEX COMPONENT E1"/>
    <property type="match status" value="1"/>
</dbReference>
<dbReference type="InterPro" id="IPR029061">
    <property type="entry name" value="THDP-binding"/>
</dbReference>
<evidence type="ECO:0000313" key="6">
    <source>
        <dbReference type="EMBL" id="KAK7447459.1"/>
    </source>
</evidence>
<protein>
    <recommendedName>
        <fullName evidence="5">Transketolase-like pyrimidine-binding domain-containing protein</fullName>
    </recommendedName>
</protein>
<dbReference type="Gene3D" id="3.40.50.11610">
    <property type="entry name" value="Multifunctional 2-oxoglutarate metabolism enzyme, C-terminal domain"/>
    <property type="match status" value="1"/>
</dbReference>
<evidence type="ECO:0000256" key="1">
    <source>
        <dbReference type="ARBA" id="ARBA00001964"/>
    </source>
</evidence>
<dbReference type="Gene3D" id="1.10.287.1150">
    <property type="entry name" value="TPP helical domain"/>
    <property type="match status" value="1"/>
</dbReference>
<dbReference type="NCBIfam" id="TIGR00239">
    <property type="entry name" value="2oxo_dh_E1"/>
    <property type="match status" value="1"/>
</dbReference>
<sequence length="970" mass="107937">MVSSLLRTTTTKRLSPSLLRSRGYHDESFGYRKPPTFAFPDYTEAQLQNRHTNAALLRYVDSVRTHAHRAARIDPLDLIHRESEVAALNPGRYGLPVSDPGAKLNVNGIIWTNPEVEEQRSSEEEWMSMEEINRRLREVYVGRIGYEYMHSPSKTERLWFSHLLESNSVPASAFQAPELRKRIHGLLARSEVFDNFLQLKFPNLKRYGLEGGESMLPALDSLFSSAARAGLSNIIVAMPHRGRLNLLTDPELLKYDSTALFYKIKGGSEWPEELIGEAGVEGDVLSHLISSAHLNYHSNSIKVSLLPNPSHLEAVNAVALGKTRAKQYSLLRTSPETCQLGDKVMCVQLHGDASFTGQGVVMESLGLSGLPHYTSGGTVHLVVDNNIGYTTPIAQARSSQYCSDVGKMIGAPVLHVNGDYPEDVARALHTAFLYRQFFRKDIIVDLLVYRRWGHNELDVPNFTSPLMYEKIAERKSVPRIFEERLITDEVMTEQEIDSVRKTYRAHLDSALAALPEHKPSLSSPTSPVSSTNLEMKSSWSSITWPTSSSALPDPDTGVDLDTLRELGKASVKVPEGFVVHDKVGRFVKARLGALEGKGVDWATAEALAFASLMSEGTDVRISGQDVGRGTFSQRHAMLVDQRTEGVVVPLNEFLPSSGGAKVGKLELANSSLSEMAVLGFEYGISWERPDLLPIWEAQFGDFFNGAQIIIDTFVASAETKWLKQSGITLLLPHGLDGAGPEHSSCRLERWLQLTNDRFSPSSSSSNANAESTINMHVVFPTTPAQFFHLLRRQMKRNYRKPLIVAGPKALLRLPAAASSLEEFEPGTKFQPVLPDPSLVGKEKEAKRVLLVSGKIYYDLVKERKEKGLEGKVGIVRVEELSPFPFRELGDVLNKYDLGSGKEVWWVQEEPRNQGAWPHVQERLGNVEVLVESGVQVKYWGRKESALPAPGIGRLYKEQQERVVKGAFERL</sequence>
<dbReference type="Gene3D" id="3.40.50.970">
    <property type="match status" value="1"/>
</dbReference>
<evidence type="ECO:0000256" key="3">
    <source>
        <dbReference type="ARBA" id="ARBA00023002"/>
    </source>
</evidence>
<keyword evidence="3" id="KW-0560">Oxidoreductase</keyword>
<dbReference type="NCBIfam" id="NF006914">
    <property type="entry name" value="PRK09404.1"/>
    <property type="match status" value="1"/>
</dbReference>